<dbReference type="eggNOG" id="COG1032">
    <property type="taxonomic scope" value="Bacteria"/>
</dbReference>
<dbReference type="EMBL" id="CP097562">
    <property type="protein sequence ID" value="USF24121.1"/>
    <property type="molecule type" value="Genomic_DNA"/>
</dbReference>
<dbReference type="Pfam" id="PF04055">
    <property type="entry name" value="Radical_SAM"/>
    <property type="match status" value="1"/>
</dbReference>
<keyword evidence="4" id="KW-0408">Iron</keyword>
<reference evidence="6" key="3">
    <citation type="submission" date="2022-06" db="EMBL/GenBank/DDBJ databases">
        <title>Resources to Facilitate Use of the Altered Schaedler Flora (ASF) Mouse Model to Study Microbiome Function.</title>
        <authorList>
            <person name="Proctor A."/>
            <person name="Parvinroo S."/>
            <person name="Richie T."/>
            <person name="Jia X."/>
            <person name="Lee S.T.M."/>
            <person name="Karp P.D."/>
            <person name="Paley S."/>
            <person name="Kostic A.D."/>
            <person name="Pierre J.F."/>
            <person name="Wannemuehler M.J."/>
            <person name="Phillips G.J."/>
        </authorList>
    </citation>
    <scope>NUCLEOTIDE SEQUENCE</scope>
    <source>
        <strain evidence="6">ASF457</strain>
    </source>
</reference>
<evidence type="ECO:0000313" key="6">
    <source>
        <dbReference type="EMBL" id="USF24121.1"/>
    </source>
</evidence>
<evidence type="ECO:0000256" key="1">
    <source>
        <dbReference type="ARBA" id="ARBA00001966"/>
    </source>
</evidence>
<proteinExistence type="predicted"/>
<name>V2QGS8_9BACT</name>
<dbReference type="SFLD" id="SFLDS00029">
    <property type="entry name" value="Radical_SAM"/>
    <property type="match status" value="1"/>
</dbReference>
<dbReference type="PROSITE" id="PS51918">
    <property type="entry name" value="RADICAL_SAM"/>
    <property type="match status" value="1"/>
</dbReference>
<keyword evidence="7" id="KW-1185">Reference proteome</keyword>
<dbReference type="RefSeq" id="WP_023275490.1">
    <property type="nucleotide sequence ID" value="NZ_CP097562.1"/>
</dbReference>
<dbReference type="InterPro" id="IPR006158">
    <property type="entry name" value="Cobalamin-bd"/>
</dbReference>
<dbReference type="Gene3D" id="3.80.30.20">
    <property type="entry name" value="tm_1862 like domain"/>
    <property type="match status" value="1"/>
</dbReference>
<dbReference type="InterPro" id="IPR007197">
    <property type="entry name" value="rSAM"/>
</dbReference>
<dbReference type="SMART" id="SM00729">
    <property type="entry name" value="Elp3"/>
    <property type="match status" value="1"/>
</dbReference>
<dbReference type="Gene3D" id="3.40.50.280">
    <property type="entry name" value="Cobalamin-binding domain"/>
    <property type="match status" value="1"/>
</dbReference>
<dbReference type="Pfam" id="PF02310">
    <property type="entry name" value="B12-binding"/>
    <property type="match status" value="1"/>
</dbReference>
<dbReference type="NCBIfam" id="TIGR04013">
    <property type="entry name" value="B12_SAM_MJ_1487"/>
    <property type="match status" value="1"/>
</dbReference>
<dbReference type="PANTHER" id="PTHR43409">
    <property type="entry name" value="ANAEROBIC MAGNESIUM-PROTOPORPHYRIN IX MONOMETHYL ESTER CYCLASE-RELATED"/>
    <property type="match status" value="1"/>
</dbReference>
<dbReference type="SFLD" id="SFLDG01082">
    <property type="entry name" value="B12-binding_domain_containing"/>
    <property type="match status" value="1"/>
</dbReference>
<keyword evidence="5" id="KW-0411">Iron-sulfur</keyword>
<dbReference type="AlphaFoldDB" id="V2QGS8"/>
<dbReference type="CDD" id="cd01335">
    <property type="entry name" value="Radical_SAM"/>
    <property type="match status" value="1"/>
</dbReference>
<gene>
    <name evidence="6" type="primary">miaB_3</name>
    <name evidence="6" type="ORF">N508_001200</name>
</gene>
<accession>V2QGS8</accession>
<keyword evidence="3" id="KW-0479">Metal-binding</keyword>
<dbReference type="GO" id="GO:0035597">
    <property type="term" value="F:tRNA-2-methylthio-N(6)-dimethylallyladenosine(37) synthase activity"/>
    <property type="evidence" value="ECO:0007669"/>
    <property type="project" value="UniProtKB-EC"/>
</dbReference>
<dbReference type="OrthoDB" id="9801424at2"/>
<dbReference type="GO" id="GO:0031419">
    <property type="term" value="F:cobalamin binding"/>
    <property type="evidence" value="ECO:0007669"/>
    <property type="project" value="InterPro"/>
</dbReference>
<evidence type="ECO:0000256" key="4">
    <source>
        <dbReference type="ARBA" id="ARBA00023004"/>
    </source>
</evidence>
<dbReference type="Proteomes" id="UP000017429">
    <property type="component" value="Chromosome"/>
</dbReference>
<evidence type="ECO:0000256" key="3">
    <source>
        <dbReference type="ARBA" id="ARBA00022723"/>
    </source>
</evidence>
<evidence type="ECO:0000313" key="7">
    <source>
        <dbReference type="Proteomes" id="UP000017429"/>
    </source>
</evidence>
<dbReference type="PROSITE" id="PS51332">
    <property type="entry name" value="B12_BINDING"/>
    <property type="match status" value="1"/>
</dbReference>
<sequence length="386" mass="43972">MKRVVFVRDKTNKHSIRALLAAYEKWFPEKDYYVLTPQDAFEFLKEDDLALFSFLTGTSSAYIDYVTKLKEKLPKINTVCGGAHPSARSEDMLEYFDGVCAGEGEESIKDIIEMAHSGRVEGIITGKKVLNLDEYRVFPRKMVSLGPIEIVRGCPSGCAYCQTPQLFRGRLRHRSIDFIVEEIKFALSRKGFADVRFIAPDASSYQYNKGINLEAIEGLLYNVRSTIGTKGKLFYGTFPSELDPSGVSKELVDLLVKYCDNKQIVLGLQSASYYMQKIMHRRSGLAETEKAIELLLNKNFEIVVDLIFGLPYETEETYEETYKFIEKWKGRVTIHSHPFDPLPGSRWQYEKSTEVPAKLVKAVKSLEGIGRVFGRVIKDKEKVCRI</sequence>
<dbReference type="InterPro" id="IPR023404">
    <property type="entry name" value="rSAM_horseshoe"/>
</dbReference>
<keyword evidence="6" id="KW-0808">Transferase</keyword>
<reference evidence="6" key="2">
    <citation type="submission" date="2022-05" db="EMBL/GenBank/DDBJ databases">
        <authorList>
            <person name="Proctor A.L."/>
            <person name="Phillips G.J."/>
            <person name="Wannemuehler M.J."/>
        </authorList>
    </citation>
    <scope>NUCLEOTIDE SEQUENCE</scope>
    <source>
        <strain evidence="6">ASF457</strain>
    </source>
</reference>
<protein>
    <submittedName>
        <fullName evidence="6">tRNA-2-methylthio-N(6)-dimethylallyladenosine synthase</fullName>
        <ecNumber evidence="6">2.8.4.3</ecNumber>
    </submittedName>
</protein>
<organism evidence="6 7">
    <name type="scientific">Mucispirillum schaedleri ASF457</name>
    <dbReference type="NCBI Taxonomy" id="1379858"/>
    <lineage>
        <taxon>Bacteria</taxon>
        <taxon>Pseudomonadati</taxon>
        <taxon>Deferribacterota</taxon>
        <taxon>Deferribacteres</taxon>
        <taxon>Deferribacterales</taxon>
        <taxon>Mucispirillaceae</taxon>
        <taxon>Mucispirillum</taxon>
    </lineage>
</organism>
<dbReference type="GO" id="GO:0046872">
    <property type="term" value="F:metal ion binding"/>
    <property type="evidence" value="ECO:0007669"/>
    <property type="project" value="UniProtKB-KW"/>
</dbReference>
<dbReference type="InterPro" id="IPR051198">
    <property type="entry name" value="BchE-like"/>
</dbReference>
<dbReference type="InterPro" id="IPR058240">
    <property type="entry name" value="rSAM_sf"/>
</dbReference>
<reference evidence="6" key="1">
    <citation type="journal article" date="2014" name="Genome Announc.">
        <title>Draft genome sequences of the altered schaedler flora, a defined bacterial community from gnotobiotic mice.</title>
        <authorList>
            <person name="Wannemuehler M.J."/>
            <person name="Overstreet A.M."/>
            <person name="Ward D.V."/>
            <person name="Phillips G.J."/>
        </authorList>
    </citation>
    <scope>NUCLEOTIDE SEQUENCE</scope>
    <source>
        <strain evidence="6">ASF457</strain>
    </source>
</reference>
<dbReference type="KEGG" id="msch:N508_001200"/>
<dbReference type="SUPFAM" id="SSF102114">
    <property type="entry name" value="Radical SAM enzymes"/>
    <property type="match status" value="1"/>
</dbReference>
<keyword evidence="2" id="KW-0949">S-adenosyl-L-methionine</keyword>
<dbReference type="PANTHER" id="PTHR43409:SF17">
    <property type="entry name" value="METHYLTHIOTRANSFERASE MJ0865-RELATED"/>
    <property type="match status" value="1"/>
</dbReference>
<evidence type="ECO:0000256" key="5">
    <source>
        <dbReference type="ARBA" id="ARBA00023014"/>
    </source>
</evidence>
<dbReference type="InterPro" id="IPR006638">
    <property type="entry name" value="Elp3/MiaA/NifB-like_rSAM"/>
</dbReference>
<dbReference type="GO" id="GO:0051536">
    <property type="term" value="F:iron-sulfur cluster binding"/>
    <property type="evidence" value="ECO:0007669"/>
    <property type="project" value="UniProtKB-KW"/>
</dbReference>
<comment type="cofactor">
    <cofactor evidence="1">
        <name>[4Fe-4S] cluster</name>
        <dbReference type="ChEBI" id="CHEBI:49883"/>
    </cofactor>
</comment>
<dbReference type="InterPro" id="IPR023980">
    <property type="entry name" value="CHP04013_B12-bd/rSAM"/>
</dbReference>
<dbReference type="EC" id="2.8.4.3" evidence="6"/>
<evidence type="ECO:0000256" key="2">
    <source>
        <dbReference type="ARBA" id="ARBA00022691"/>
    </source>
</evidence>